<name>A0A518D193_9BACT</name>
<feature type="domain" description="HMA" evidence="1">
    <location>
        <begin position="1"/>
        <end position="56"/>
    </location>
</feature>
<dbReference type="AlphaFoldDB" id="A0A518D193"/>
<dbReference type="InterPro" id="IPR006121">
    <property type="entry name" value="HMA_dom"/>
</dbReference>
<dbReference type="CDD" id="cd00371">
    <property type="entry name" value="HMA"/>
    <property type="match status" value="1"/>
</dbReference>
<protein>
    <recommendedName>
        <fullName evidence="1">HMA domain-containing protein</fullName>
    </recommendedName>
</protein>
<organism evidence="2 3">
    <name type="scientific">Rohdeia mirabilis</name>
    <dbReference type="NCBI Taxonomy" id="2528008"/>
    <lineage>
        <taxon>Bacteria</taxon>
        <taxon>Pseudomonadati</taxon>
        <taxon>Planctomycetota</taxon>
        <taxon>Planctomycetia</taxon>
        <taxon>Planctomycetia incertae sedis</taxon>
        <taxon>Rohdeia</taxon>
    </lineage>
</organism>
<evidence type="ECO:0000313" key="2">
    <source>
        <dbReference type="EMBL" id="QDU85219.1"/>
    </source>
</evidence>
<dbReference type="SUPFAM" id="SSF55008">
    <property type="entry name" value="HMA, heavy metal-associated domain"/>
    <property type="match status" value="1"/>
</dbReference>
<dbReference type="InterPro" id="IPR036163">
    <property type="entry name" value="HMA_dom_sf"/>
</dbReference>
<dbReference type="Pfam" id="PF00403">
    <property type="entry name" value="HMA"/>
    <property type="match status" value="1"/>
</dbReference>
<dbReference type="Gene3D" id="3.30.70.100">
    <property type="match status" value="1"/>
</dbReference>
<dbReference type="Proteomes" id="UP000319342">
    <property type="component" value="Chromosome"/>
</dbReference>
<gene>
    <name evidence="2" type="ORF">Pla163_23470</name>
</gene>
<proteinExistence type="predicted"/>
<dbReference type="PROSITE" id="PS50846">
    <property type="entry name" value="HMA_2"/>
    <property type="match status" value="1"/>
</dbReference>
<dbReference type="EMBL" id="CP036290">
    <property type="protein sequence ID" value="QDU85219.1"/>
    <property type="molecule type" value="Genomic_DNA"/>
</dbReference>
<sequence length="128" mass="13344">MSCVAAVDDGLGRLEGVNSIHIDLQTNLVQLNCGPDVAMDLASVPVAIRETGFAPADLAIVANGHFEEGGRAFRPTGWSRALRVAADGFDAGVFSSSDLEGASPVHIAADVVGWEDGGELALRSIERR</sequence>
<evidence type="ECO:0000313" key="3">
    <source>
        <dbReference type="Proteomes" id="UP000319342"/>
    </source>
</evidence>
<reference evidence="2 3" key="1">
    <citation type="submission" date="2019-02" db="EMBL/GenBank/DDBJ databases">
        <title>Deep-cultivation of Planctomycetes and their phenomic and genomic characterization uncovers novel biology.</title>
        <authorList>
            <person name="Wiegand S."/>
            <person name="Jogler M."/>
            <person name="Boedeker C."/>
            <person name="Pinto D."/>
            <person name="Vollmers J."/>
            <person name="Rivas-Marin E."/>
            <person name="Kohn T."/>
            <person name="Peeters S.H."/>
            <person name="Heuer A."/>
            <person name="Rast P."/>
            <person name="Oberbeckmann S."/>
            <person name="Bunk B."/>
            <person name="Jeske O."/>
            <person name="Meyerdierks A."/>
            <person name="Storesund J.E."/>
            <person name="Kallscheuer N."/>
            <person name="Luecker S."/>
            <person name="Lage O.M."/>
            <person name="Pohl T."/>
            <person name="Merkel B.J."/>
            <person name="Hornburger P."/>
            <person name="Mueller R.-W."/>
            <person name="Bruemmer F."/>
            <person name="Labrenz M."/>
            <person name="Spormann A.M."/>
            <person name="Op den Camp H."/>
            <person name="Overmann J."/>
            <person name="Amann R."/>
            <person name="Jetten M.S.M."/>
            <person name="Mascher T."/>
            <person name="Medema M.H."/>
            <person name="Devos D.P."/>
            <person name="Kaster A.-K."/>
            <person name="Ovreas L."/>
            <person name="Rohde M."/>
            <person name="Galperin M.Y."/>
            <person name="Jogler C."/>
        </authorList>
    </citation>
    <scope>NUCLEOTIDE SEQUENCE [LARGE SCALE GENOMIC DNA]</scope>
    <source>
        <strain evidence="2 3">Pla163</strain>
    </source>
</reference>
<keyword evidence="3" id="KW-1185">Reference proteome</keyword>
<accession>A0A518D193</accession>
<dbReference type="GO" id="GO:0046872">
    <property type="term" value="F:metal ion binding"/>
    <property type="evidence" value="ECO:0007669"/>
    <property type="project" value="InterPro"/>
</dbReference>
<dbReference type="RefSeq" id="WP_145188176.1">
    <property type="nucleotide sequence ID" value="NZ_CP036290.1"/>
</dbReference>
<evidence type="ECO:0000259" key="1">
    <source>
        <dbReference type="PROSITE" id="PS50846"/>
    </source>
</evidence>